<evidence type="ECO:0000256" key="8">
    <source>
        <dbReference type="HAMAP-Rule" id="MF_00909"/>
    </source>
</evidence>
<dbReference type="FunFam" id="3.30.1330.20:FF:000004">
    <property type="entry name" value="Cell division protein FtsZ"/>
    <property type="match status" value="1"/>
</dbReference>
<reference evidence="14 15" key="2">
    <citation type="journal article" date="2018" name="Int. J. Syst. Evol. Microbiol.">
        <title>Marinobacterium aestuarii sp. nov., a benzene-degrading marine bacterium isolated from estuary sediment.</title>
        <authorList>
            <person name="Bae S.S."/>
            <person name="Jung J."/>
            <person name="Chung D."/>
            <person name="Baek K."/>
        </authorList>
    </citation>
    <scope>NUCLEOTIDE SEQUENCE [LARGE SCALE GENOMIC DNA]</scope>
    <source>
        <strain evidence="14 15">ST58-10</strain>
    </source>
</reference>
<comment type="function">
    <text evidence="8 10">Essential cell division protein that forms a contractile ring structure (Z ring) at the future cell division site. The regulation of the ring assembly controls the timing and the location of cell division. One of the functions of the FtsZ ring is to recruit other cell division proteins to the septum to produce a new cell wall between the dividing cells. Binds GTP and shows GTPase activity.</text>
</comment>
<dbReference type="PRINTS" id="PR00423">
    <property type="entry name" value="CELLDVISFTSZ"/>
</dbReference>
<feature type="region of interest" description="Disordered" evidence="11">
    <location>
        <begin position="357"/>
        <end position="399"/>
    </location>
</feature>
<keyword evidence="6 8" id="KW-0717">Septation</keyword>
<dbReference type="HAMAP" id="MF_00909">
    <property type="entry name" value="FtsZ"/>
    <property type="match status" value="1"/>
</dbReference>
<dbReference type="KEGG" id="mars:A8C75_05295"/>
<evidence type="ECO:0000313" key="15">
    <source>
        <dbReference type="Proteomes" id="UP000078070"/>
    </source>
</evidence>
<name>A0A1A9EVU1_9GAMM</name>
<dbReference type="Pfam" id="PF12327">
    <property type="entry name" value="FtsZ_C"/>
    <property type="match status" value="1"/>
</dbReference>
<dbReference type="GO" id="GO:0005737">
    <property type="term" value="C:cytoplasm"/>
    <property type="evidence" value="ECO:0007669"/>
    <property type="project" value="UniProtKB-SubCell"/>
</dbReference>
<evidence type="ECO:0000256" key="1">
    <source>
        <dbReference type="ARBA" id="ARBA00009690"/>
    </source>
</evidence>
<evidence type="ECO:0000256" key="6">
    <source>
        <dbReference type="ARBA" id="ARBA00023210"/>
    </source>
</evidence>
<dbReference type="STRING" id="1821621.A8C75_05295"/>
<dbReference type="Pfam" id="PF00091">
    <property type="entry name" value="Tubulin"/>
    <property type="match status" value="1"/>
</dbReference>
<dbReference type="InterPro" id="IPR024757">
    <property type="entry name" value="FtsZ_C"/>
</dbReference>
<dbReference type="Gene3D" id="3.30.1330.20">
    <property type="entry name" value="Tubulin/FtsZ, C-terminal domain"/>
    <property type="match status" value="1"/>
</dbReference>
<comment type="subcellular location">
    <subcellularLocation>
        <location evidence="8">Cytoplasm</location>
    </subcellularLocation>
    <text evidence="8">Assembles at midcell at the inner surface of the cytoplasmic membrane.</text>
</comment>
<organism evidence="14 15">
    <name type="scientific">Marinobacterium aestuarii</name>
    <dbReference type="NCBI Taxonomy" id="1821621"/>
    <lineage>
        <taxon>Bacteria</taxon>
        <taxon>Pseudomonadati</taxon>
        <taxon>Pseudomonadota</taxon>
        <taxon>Gammaproteobacteria</taxon>
        <taxon>Oceanospirillales</taxon>
        <taxon>Oceanospirillaceae</taxon>
        <taxon>Marinobacterium</taxon>
    </lineage>
</organism>
<feature type="domain" description="Tubulin/FtsZ 2-layer sandwich" evidence="13">
    <location>
        <begin position="207"/>
        <end position="325"/>
    </location>
</feature>
<keyword evidence="4 8" id="KW-0547">Nucleotide-binding</keyword>
<dbReference type="PROSITE" id="PS01134">
    <property type="entry name" value="FTSZ_1"/>
    <property type="match status" value="1"/>
</dbReference>
<dbReference type="PROSITE" id="PS01135">
    <property type="entry name" value="FTSZ_2"/>
    <property type="match status" value="1"/>
</dbReference>
<reference evidence="15" key="1">
    <citation type="submission" date="2016-05" db="EMBL/GenBank/DDBJ databases">
        <authorList>
            <person name="Baek K."/>
            <person name="Yang S.-J."/>
        </authorList>
    </citation>
    <scope>NUCLEOTIDE SEQUENCE [LARGE SCALE GENOMIC DNA]</scope>
    <source>
        <strain evidence="15">ST58-10</strain>
    </source>
</reference>
<dbReference type="NCBIfam" id="TIGR00065">
    <property type="entry name" value="ftsZ"/>
    <property type="match status" value="1"/>
</dbReference>
<dbReference type="Gene3D" id="3.40.50.1440">
    <property type="entry name" value="Tubulin/FtsZ, GTPase domain"/>
    <property type="match status" value="1"/>
</dbReference>
<dbReference type="InterPro" id="IPR036525">
    <property type="entry name" value="Tubulin/FtsZ_GTPase_sf"/>
</dbReference>
<feature type="binding site" evidence="8">
    <location>
        <position position="139"/>
    </location>
    <ligand>
        <name>GTP</name>
        <dbReference type="ChEBI" id="CHEBI:37565"/>
    </ligand>
</feature>
<accession>A0A1A9EVU1</accession>
<dbReference type="InterPro" id="IPR003008">
    <property type="entry name" value="Tubulin_FtsZ_GTPase"/>
</dbReference>
<dbReference type="InterPro" id="IPR008280">
    <property type="entry name" value="Tub_FtsZ_C"/>
</dbReference>
<gene>
    <name evidence="8" type="primary">ftsZ</name>
    <name evidence="14" type="ORF">A8C75_05295</name>
</gene>
<evidence type="ECO:0000313" key="14">
    <source>
        <dbReference type="EMBL" id="ANG61957.1"/>
    </source>
</evidence>
<dbReference type="InterPro" id="IPR020805">
    <property type="entry name" value="Cell_div_FtsZ_CS"/>
</dbReference>
<dbReference type="CDD" id="cd02201">
    <property type="entry name" value="FtsZ_type1"/>
    <property type="match status" value="1"/>
</dbReference>
<dbReference type="SMART" id="SM00865">
    <property type="entry name" value="Tubulin_C"/>
    <property type="match status" value="1"/>
</dbReference>
<evidence type="ECO:0000259" key="13">
    <source>
        <dbReference type="SMART" id="SM00865"/>
    </source>
</evidence>
<feature type="binding site" evidence="8">
    <location>
        <begin position="21"/>
        <end position="25"/>
    </location>
    <ligand>
        <name>GTP</name>
        <dbReference type="ChEBI" id="CHEBI:37565"/>
    </ligand>
</feature>
<dbReference type="EMBL" id="CP015839">
    <property type="protein sequence ID" value="ANG61957.1"/>
    <property type="molecule type" value="Genomic_DNA"/>
</dbReference>
<dbReference type="GO" id="GO:0043093">
    <property type="term" value="P:FtsZ-dependent cytokinesis"/>
    <property type="evidence" value="ECO:0007669"/>
    <property type="project" value="UniProtKB-UniRule"/>
</dbReference>
<evidence type="ECO:0000256" key="2">
    <source>
        <dbReference type="ARBA" id="ARBA00022490"/>
    </source>
</evidence>
<evidence type="ECO:0000256" key="9">
    <source>
        <dbReference type="NCBIfam" id="TIGR00065"/>
    </source>
</evidence>
<keyword evidence="2 8" id="KW-0963">Cytoplasm</keyword>
<sequence>MFELLDNVPQSAIIKVVGVGGGGGNAVHHMLNSDVDGVEFICANTDAQALSNSASRSVLQIGNELTKGLGAGANPEVGRQAAIEDRERIADMIRGADMVFITAGMGGGTGTGAAPIVAEVARELGILTVAVVTKPFPFEGKKRMKIAEEGIRELRDSVDSLIIIPNEKLMQVLGRNCSLLNAFNTANDVLKGAVQGIADLITRPGMINVDFADVRTVMSEMGMAMMGTGIARGEDRATLAAEAAIKSPLLEDVDLKGASGILVNITAGLDLSLGEFTEVGNIVEEYASDNATIVVGTVIDPEMKDDLKVTVVATGLDKRPDEIRVVSSNSNYKPDAALNMHDIELPTVLRRKRQEAMLDDPAAPADGESPRGSLRQGGNNAQSEYSALDIPTFLRRQAD</sequence>
<dbReference type="GO" id="GO:0003924">
    <property type="term" value="F:GTPase activity"/>
    <property type="evidence" value="ECO:0007669"/>
    <property type="project" value="UniProtKB-UniRule"/>
</dbReference>
<protein>
    <recommendedName>
        <fullName evidence="8 9">Cell division protein FtsZ</fullName>
    </recommendedName>
</protein>
<dbReference type="InterPro" id="IPR000158">
    <property type="entry name" value="Cell_div_FtsZ"/>
</dbReference>
<dbReference type="InterPro" id="IPR018316">
    <property type="entry name" value="Tubulin/FtsZ_2-layer-sand-dom"/>
</dbReference>
<dbReference type="AlphaFoldDB" id="A0A1A9EVU1"/>
<dbReference type="GO" id="GO:0032153">
    <property type="term" value="C:cell division site"/>
    <property type="evidence" value="ECO:0007669"/>
    <property type="project" value="UniProtKB-UniRule"/>
</dbReference>
<keyword evidence="7 8" id="KW-0131">Cell cycle</keyword>
<evidence type="ECO:0000259" key="12">
    <source>
        <dbReference type="SMART" id="SM00864"/>
    </source>
</evidence>
<feature type="binding site" evidence="8">
    <location>
        <position position="187"/>
    </location>
    <ligand>
        <name>GTP</name>
        <dbReference type="ChEBI" id="CHEBI:37565"/>
    </ligand>
</feature>
<feature type="compositionally biased region" description="Polar residues" evidence="11">
    <location>
        <begin position="376"/>
        <end position="385"/>
    </location>
</feature>
<keyword evidence="5 8" id="KW-0342">GTP-binding</keyword>
<dbReference type="InterPro" id="IPR045061">
    <property type="entry name" value="FtsZ/CetZ"/>
</dbReference>
<dbReference type="SUPFAM" id="SSF52490">
    <property type="entry name" value="Tubulin nucleotide-binding domain-like"/>
    <property type="match status" value="1"/>
</dbReference>
<dbReference type="SUPFAM" id="SSF55307">
    <property type="entry name" value="Tubulin C-terminal domain-like"/>
    <property type="match status" value="1"/>
</dbReference>
<dbReference type="InterPro" id="IPR037103">
    <property type="entry name" value="Tubulin/FtsZ-like_C"/>
</dbReference>
<dbReference type="PANTHER" id="PTHR30314">
    <property type="entry name" value="CELL DIVISION PROTEIN FTSZ-RELATED"/>
    <property type="match status" value="1"/>
</dbReference>
<feature type="domain" description="Tubulin/FtsZ GTPase" evidence="12">
    <location>
        <begin position="13"/>
        <end position="205"/>
    </location>
</feature>
<feature type="binding site" evidence="8">
    <location>
        <begin position="108"/>
        <end position="110"/>
    </location>
    <ligand>
        <name>GTP</name>
        <dbReference type="ChEBI" id="CHEBI:37565"/>
    </ligand>
</feature>
<proteinExistence type="inferred from homology"/>
<evidence type="ECO:0000256" key="5">
    <source>
        <dbReference type="ARBA" id="ARBA00023134"/>
    </source>
</evidence>
<keyword evidence="15" id="KW-1185">Reference proteome</keyword>
<keyword evidence="3 8" id="KW-0132">Cell division</keyword>
<dbReference type="FunFam" id="3.40.50.1440:FF:000023">
    <property type="entry name" value="Cell division protein FtsZ"/>
    <property type="match status" value="1"/>
</dbReference>
<feature type="binding site" evidence="8">
    <location>
        <position position="143"/>
    </location>
    <ligand>
        <name>GTP</name>
        <dbReference type="ChEBI" id="CHEBI:37565"/>
    </ligand>
</feature>
<evidence type="ECO:0000256" key="4">
    <source>
        <dbReference type="ARBA" id="ARBA00022741"/>
    </source>
</evidence>
<dbReference type="OrthoDB" id="9813375at2"/>
<dbReference type="Proteomes" id="UP000078070">
    <property type="component" value="Chromosome"/>
</dbReference>
<dbReference type="SMART" id="SM00864">
    <property type="entry name" value="Tubulin"/>
    <property type="match status" value="1"/>
</dbReference>
<dbReference type="GO" id="GO:0000917">
    <property type="term" value="P:division septum assembly"/>
    <property type="evidence" value="ECO:0007669"/>
    <property type="project" value="UniProtKB-KW"/>
</dbReference>
<evidence type="ECO:0000256" key="3">
    <source>
        <dbReference type="ARBA" id="ARBA00022618"/>
    </source>
</evidence>
<evidence type="ECO:0000256" key="7">
    <source>
        <dbReference type="ARBA" id="ARBA00023306"/>
    </source>
</evidence>
<dbReference type="PANTHER" id="PTHR30314:SF3">
    <property type="entry name" value="MITOCHONDRIAL DIVISION PROTEIN FSZA"/>
    <property type="match status" value="1"/>
</dbReference>
<dbReference type="GO" id="GO:0005525">
    <property type="term" value="F:GTP binding"/>
    <property type="evidence" value="ECO:0007669"/>
    <property type="project" value="UniProtKB-UniRule"/>
</dbReference>
<dbReference type="GO" id="GO:0051258">
    <property type="term" value="P:protein polymerization"/>
    <property type="evidence" value="ECO:0007669"/>
    <property type="project" value="UniProtKB-UniRule"/>
</dbReference>
<dbReference type="RefSeq" id="WP_067379121.1">
    <property type="nucleotide sequence ID" value="NZ_CP015839.1"/>
</dbReference>
<comment type="subunit">
    <text evidence="8">Homodimer. Polymerizes to form a dynamic ring structure in a strictly GTP-dependent manner. Interacts directly with several other division proteins.</text>
</comment>
<evidence type="ECO:0000256" key="10">
    <source>
        <dbReference type="RuleBase" id="RU000631"/>
    </source>
</evidence>
<comment type="similarity">
    <text evidence="1 8 10">Belongs to the FtsZ family.</text>
</comment>
<evidence type="ECO:0000256" key="11">
    <source>
        <dbReference type="SAM" id="MobiDB-lite"/>
    </source>
</evidence>